<evidence type="ECO:0000256" key="1">
    <source>
        <dbReference type="ARBA" id="ARBA00022679"/>
    </source>
</evidence>
<dbReference type="Pfam" id="PF01648">
    <property type="entry name" value="ACPS"/>
    <property type="match status" value="1"/>
</dbReference>
<evidence type="ECO:0000313" key="3">
    <source>
        <dbReference type="EMBL" id="SUA70799.1"/>
    </source>
</evidence>
<organism evidence="3 4">
    <name type="scientific">Paenibacillus polymyxa</name>
    <name type="common">Bacillus polymyxa</name>
    <dbReference type="NCBI Taxonomy" id="1406"/>
    <lineage>
        <taxon>Bacteria</taxon>
        <taxon>Bacillati</taxon>
        <taxon>Bacillota</taxon>
        <taxon>Bacilli</taxon>
        <taxon>Bacillales</taxon>
        <taxon>Paenibacillaceae</taxon>
        <taxon>Paenibacillus</taxon>
    </lineage>
</organism>
<dbReference type="GO" id="GO:0000287">
    <property type="term" value="F:magnesium ion binding"/>
    <property type="evidence" value="ECO:0007669"/>
    <property type="project" value="InterPro"/>
</dbReference>
<dbReference type="AlphaFoldDB" id="A0A378Y334"/>
<dbReference type="InterPro" id="IPR037143">
    <property type="entry name" value="4-PPantetheinyl_Trfase_dom_sf"/>
</dbReference>
<protein>
    <submittedName>
        <fullName evidence="3">4'-phosphopantetheinyl transferase</fullName>
    </submittedName>
</protein>
<dbReference type="InterPro" id="IPR008278">
    <property type="entry name" value="4-PPantetheinyl_Trfase_dom"/>
</dbReference>
<dbReference type="SUPFAM" id="SSF56214">
    <property type="entry name" value="4'-phosphopantetheinyl transferase"/>
    <property type="match status" value="2"/>
</dbReference>
<accession>A0A378Y334</accession>
<proteinExistence type="predicted"/>
<keyword evidence="1 3" id="KW-0808">Transferase</keyword>
<dbReference type="EMBL" id="UGSC01000001">
    <property type="protein sequence ID" value="SUA70799.1"/>
    <property type="molecule type" value="Genomic_DNA"/>
</dbReference>
<evidence type="ECO:0000259" key="2">
    <source>
        <dbReference type="Pfam" id="PF01648"/>
    </source>
</evidence>
<feature type="domain" description="4'-phosphopantetheinyl transferase" evidence="2">
    <location>
        <begin position="123"/>
        <end position="225"/>
    </location>
</feature>
<dbReference type="Gene3D" id="3.90.470.20">
    <property type="entry name" value="4'-phosphopantetheinyl transferase domain"/>
    <property type="match status" value="2"/>
</dbReference>
<dbReference type="Proteomes" id="UP000254400">
    <property type="component" value="Unassembled WGS sequence"/>
</dbReference>
<name>A0A378Y334_PAEPO</name>
<gene>
    <name evidence="3" type="ORF">NCTC10343_03678</name>
</gene>
<evidence type="ECO:0000313" key="4">
    <source>
        <dbReference type="Proteomes" id="UP000254400"/>
    </source>
</evidence>
<sequence length="253" mass="28774">MTMYTEQLMLKREDIVMKAAVSFVHAVCRDDAALDPEIFHSDECSYFESLLFQRRKSNFLLGRLSAKQAASVLLREQNLRNISVETGVFGQPLLRTTGVPGYQVSIAHCDEIGTAVVFPEAHPMGIDIERISPNRNKTMESQLTTEERERIAAVRGVEEYSVLLTVSWTVKEAISKILRTGFTASLQVLEINEIRFNSGCFRSTFSHFPQYAAQSYRLGNYIFTIAAPRKTEWSINMSQLYEQFNPIFHPSCL</sequence>
<reference evidence="3 4" key="1">
    <citation type="submission" date="2018-06" db="EMBL/GenBank/DDBJ databases">
        <authorList>
            <consortium name="Pathogen Informatics"/>
            <person name="Doyle S."/>
        </authorList>
    </citation>
    <scope>NUCLEOTIDE SEQUENCE [LARGE SCALE GENOMIC DNA]</scope>
    <source>
        <strain evidence="3 4">NCTC10343</strain>
    </source>
</reference>
<dbReference type="GO" id="GO:0008897">
    <property type="term" value="F:holo-[acyl-carrier-protein] synthase activity"/>
    <property type="evidence" value="ECO:0007669"/>
    <property type="project" value="InterPro"/>
</dbReference>